<keyword evidence="2" id="KW-0812">Transmembrane</keyword>
<protein>
    <submittedName>
        <fullName evidence="7">Fatty acid hydroxylase domain-containing protein</fullName>
    </submittedName>
</protein>
<organism evidence="7 8">
    <name type="scientific">Caenorhabditis japonica</name>
    <dbReference type="NCBI Taxonomy" id="281687"/>
    <lineage>
        <taxon>Eukaryota</taxon>
        <taxon>Metazoa</taxon>
        <taxon>Ecdysozoa</taxon>
        <taxon>Nematoda</taxon>
        <taxon>Chromadorea</taxon>
        <taxon>Rhabditida</taxon>
        <taxon>Rhabditina</taxon>
        <taxon>Rhabditomorpha</taxon>
        <taxon>Rhabditoidea</taxon>
        <taxon>Rhabditidae</taxon>
        <taxon>Peloderinae</taxon>
        <taxon>Caenorhabditis</taxon>
    </lineage>
</organism>
<dbReference type="EnsemblMetazoa" id="CJA14608.1">
    <property type="protein sequence ID" value="CJA14608.1"/>
    <property type="gene ID" value="WBGene00133812"/>
</dbReference>
<evidence type="ECO:0000256" key="4">
    <source>
        <dbReference type="ARBA" id="ARBA00023136"/>
    </source>
</evidence>
<comment type="subcellular location">
    <subcellularLocation>
        <location evidence="1">Membrane</location>
    </subcellularLocation>
</comment>
<dbReference type="InterPro" id="IPR006694">
    <property type="entry name" value="Fatty_acid_hydroxylase"/>
</dbReference>
<dbReference type="AlphaFoldDB" id="A0A8R1HYK7"/>
<proteinExistence type="predicted"/>
<feature type="signal peptide" evidence="5">
    <location>
        <begin position="1"/>
        <end position="18"/>
    </location>
</feature>
<sequence length="163" mass="19040">MFIGPLVTLVWYPPAVWLGASFEAPLPSGWIILRDVLVSILCEEIGFYYTHRLFHHPKIYKYIHKKHHEWTAPVSITSIYCHPLEHAVSNLSPVLLGYHFPFMPSPESHDYHHKVFNECFGLGLMDWIHGTDATFRKSAEKKRNYMSFKLAPIKQIHPDEKKE</sequence>
<name>A0A8R1HYK7_CAEJA</name>
<dbReference type="GO" id="GO:0016491">
    <property type="term" value="F:oxidoreductase activity"/>
    <property type="evidence" value="ECO:0007669"/>
    <property type="project" value="InterPro"/>
</dbReference>
<accession>A0A8R1HYK7</accession>
<dbReference type="Proteomes" id="UP000005237">
    <property type="component" value="Unassembled WGS sequence"/>
</dbReference>
<feature type="domain" description="Fatty acid hydroxylase" evidence="6">
    <location>
        <begin position="37"/>
        <end position="99"/>
    </location>
</feature>
<dbReference type="Pfam" id="PF04116">
    <property type="entry name" value="FA_hydroxylase"/>
    <property type="match status" value="1"/>
</dbReference>
<keyword evidence="8" id="KW-1185">Reference proteome</keyword>
<reference evidence="7" key="2">
    <citation type="submission" date="2022-06" db="UniProtKB">
        <authorList>
            <consortium name="EnsemblMetazoa"/>
        </authorList>
    </citation>
    <scope>IDENTIFICATION</scope>
    <source>
        <strain evidence="7">DF5081</strain>
    </source>
</reference>
<dbReference type="PANTHER" id="PTHR11863">
    <property type="entry name" value="STEROL DESATURASE"/>
    <property type="match status" value="1"/>
</dbReference>
<reference evidence="8" key="1">
    <citation type="submission" date="2010-08" db="EMBL/GenBank/DDBJ databases">
        <authorList>
            <consortium name="Caenorhabditis japonica Sequencing Consortium"/>
            <person name="Wilson R.K."/>
        </authorList>
    </citation>
    <scope>NUCLEOTIDE SEQUENCE [LARGE SCALE GENOMIC DNA]</scope>
    <source>
        <strain evidence="8">DF5081</strain>
    </source>
</reference>
<evidence type="ECO:0000256" key="5">
    <source>
        <dbReference type="SAM" id="SignalP"/>
    </source>
</evidence>
<dbReference type="GO" id="GO:0008610">
    <property type="term" value="P:lipid biosynthetic process"/>
    <property type="evidence" value="ECO:0007669"/>
    <property type="project" value="InterPro"/>
</dbReference>
<keyword evidence="3" id="KW-1133">Transmembrane helix</keyword>
<dbReference type="GO" id="GO:0005506">
    <property type="term" value="F:iron ion binding"/>
    <property type="evidence" value="ECO:0007669"/>
    <property type="project" value="InterPro"/>
</dbReference>
<dbReference type="InterPro" id="IPR050307">
    <property type="entry name" value="Sterol_Desaturase_Related"/>
</dbReference>
<evidence type="ECO:0000256" key="1">
    <source>
        <dbReference type="ARBA" id="ARBA00004370"/>
    </source>
</evidence>
<evidence type="ECO:0000256" key="2">
    <source>
        <dbReference type="ARBA" id="ARBA00022692"/>
    </source>
</evidence>
<evidence type="ECO:0000313" key="8">
    <source>
        <dbReference type="Proteomes" id="UP000005237"/>
    </source>
</evidence>
<feature type="chain" id="PRO_5035874490" evidence="5">
    <location>
        <begin position="19"/>
        <end position="163"/>
    </location>
</feature>
<keyword evidence="5" id="KW-0732">Signal</keyword>
<evidence type="ECO:0000256" key="3">
    <source>
        <dbReference type="ARBA" id="ARBA00022989"/>
    </source>
</evidence>
<dbReference type="GO" id="GO:0016020">
    <property type="term" value="C:membrane"/>
    <property type="evidence" value="ECO:0007669"/>
    <property type="project" value="UniProtKB-SubCell"/>
</dbReference>
<keyword evidence="4" id="KW-0472">Membrane</keyword>
<evidence type="ECO:0000313" key="7">
    <source>
        <dbReference type="EnsemblMetazoa" id="CJA14608.1"/>
    </source>
</evidence>
<evidence type="ECO:0000259" key="6">
    <source>
        <dbReference type="Pfam" id="PF04116"/>
    </source>
</evidence>